<name>A0A8B8ERJ7_CRAVI</name>
<evidence type="ECO:0000256" key="2">
    <source>
        <dbReference type="ARBA" id="ARBA00022692"/>
    </source>
</evidence>
<dbReference type="OrthoDB" id="6124229at2759"/>
<dbReference type="Proteomes" id="UP000694844">
    <property type="component" value="Chromosome 5"/>
</dbReference>
<feature type="chain" id="PRO_5034313076" evidence="6">
    <location>
        <begin position="21"/>
        <end position="259"/>
    </location>
</feature>
<reference evidence="8" key="1">
    <citation type="submission" date="2025-08" db="UniProtKB">
        <authorList>
            <consortium name="RefSeq"/>
        </authorList>
    </citation>
    <scope>IDENTIFICATION</scope>
    <source>
        <tissue evidence="8">Whole sample</tissue>
    </source>
</reference>
<sequence>MKGVYSALVFCLFLSMVAVGMQIAACVTQGWKIIEGDHLVQRSPWISPNMFDMGANDTKHASIYIGVWKLSFCVSGKCIDVEDYRPDPSQLVKYFEGTPREIQALSVFGCIVAGVAMLAFWPYFQALDQRNNCYGIYVSTLLLMSGFSSLSLAYIMYQTVEDIEDLFKDRTLKIKTPFPYSFILLAISFVAAFAGSLVSSIIVCKLNQHIEHEERVRIERERNMNKDDVFSQGMFSKAKPQKQAITMKNQEQVVYSIHL</sequence>
<dbReference type="KEGG" id="cvn:111136176"/>
<keyword evidence="6" id="KW-0732">Signal</keyword>
<organism evidence="7 8">
    <name type="scientific">Crassostrea virginica</name>
    <name type="common">Eastern oyster</name>
    <dbReference type="NCBI Taxonomy" id="6565"/>
    <lineage>
        <taxon>Eukaryota</taxon>
        <taxon>Metazoa</taxon>
        <taxon>Spiralia</taxon>
        <taxon>Lophotrochozoa</taxon>
        <taxon>Mollusca</taxon>
        <taxon>Bivalvia</taxon>
        <taxon>Autobranchia</taxon>
        <taxon>Pteriomorphia</taxon>
        <taxon>Ostreida</taxon>
        <taxon>Ostreoidea</taxon>
        <taxon>Ostreidae</taxon>
        <taxon>Crassostrea</taxon>
    </lineage>
</organism>
<evidence type="ECO:0000256" key="3">
    <source>
        <dbReference type="ARBA" id="ARBA00022989"/>
    </source>
</evidence>
<evidence type="ECO:0000313" key="7">
    <source>
        <dbReference type="Proteomes" id="UP000694844"/>
    </source>
</evidence>
<dbReference type="GO" id="GO:0016020">
    <property type="term" value="C:membrane"/>
    <property type="evidence" value="ECO:0007669"/>
    <property type="project" value="UniProtKB-SubCell"/>
</dbReference>
<dbReference type="RefSeq" id="XP_022342537.1">
    <property type="nucleotide sequence ID" value="XM_022486829.1"/>
</dbReference>
<keyword evidence="2 5" id="KW-0812">Transmembrane</keyword>
<evidence type="ECO:0000313" key="8">
    <source>
        <dbReference type="RefSeq" id="XP_022342537.1"/>
    </source>
</evidence>
<evidence type="ECO:0000256" key="1">
    <source>
        <dbReference type="ARBA" id="ARBA00004141"/>
    </source>
</evidence>
<feature type="signal peptide" evidence="6">
    <location>
        <begin position="1"/>
        <end position="20"/>
    </location>
</feature>
<keyword evidence="4 5" id="KW-0472">Membrane</keyword>
<dbReference type="AlphaFoldDB" id="A0A8B8ERJ7"/>
<comment type="subcellular location">
    <subcellularLocation>
        <location evidence="1">Membrane</location>
        <topology evidence="1">Multi-pass membrane protein</topology>
    </subcellularLocation>
</comment>
<feature type="transmembrane region" description="Helical" evidence="5">
    <location>
        <begin position="136"/>
        <end position="157"/>
    </location>
</feature>
<evidence type="ECO:0000256" key="5">
    <source>
        <dbReference type="SAM" id="Phobius"/>
    </source>
</evidence>
<keyword evidence="3 5" id="KW-1133">Transmembrane helix</keyword>
<dbReference type="InterPro" id="IPR004031">
    <property type="entry name" value="PMP22/EMP/MP20/Claudin"/>
</dbReference>
<dbReference type="Pfam" id="PF00822">
    <property type="entry name" value="PMP22_Claudin"/>
    <property type="match status" value="1"/>
</dbReference>
<protein>
    <submittedName>
        <fullName evidence="8">Uncharacterized protein LOC111136176</fullName>
    </submittedName>
</protein>
<evidence type="ECO:0000256" key="6">
    <source>
        <dbReference type="SAM" id="SignalP"/>
    </source>
</evidence>
<dbReference type="GeneID" id="111136176"/>
<feature type="transmembrane region" description="Helical" evidence="5">
    <location>
        <begin position="102"/>
        <end position="124"/>
    </location>
</feature>
<evidence type="ECO:0000256" key="4">
    <source>
        <dbReference type="ARBA" id="ARBA00023136"/>
    </source>
</evidence>
<dbReference type="Gene3D" id="1.20.140.150">
    <property type="match status" value="1"/>
</dbReference>
<proteinExistence type="predicted"/>
<keyword evidence="7" id="KW-1185">Reference proteome</keyword>
<gene>
    <name evidence="8" type="primary">LOC111136176</name>
</gene>
<accession>A0A8B8ERJ7</accession>
<feature type="transmembrane region" description="Helical" evidence="5">
    <location>
        <begin position="177"/>
        <end position="203"/>
    </location>
</feature>